<accession>A0ABT8LE93</accession>
<dbReference type="EMBL" id="JAUJEB010000007">
    <property type="protein sequence ID" value="MDN5216103.1"/>
    <property type="molecule type" value="Genomic_DNA"/>
</dbReference>
<keyword evidence="2" id="KW-1185">Reference proteome</keyword>
<protein>
    <submittedName>
        <fullName evidence="1">Uncharacterized protein</fullName>
    </submittedName>
</protein>
<organism evidence="1 2">
    <name type="scientific">Agaribacillus aureus</name>
    <dbReference type="NCBI Taxonomy" id="3051825"/>
    <lineage>
        <taxon>Bacteria</taxon>
        <taxon>Pseudomonadati</taxon>
        <taxon>Bacteroidota</taxon>
        <taxon>Cytophagia</taxon>
        <taxon>Cytophagales</taxon>
        <taxon>Splendidivirgaceae</taxon>
        <taxon>Agaribacillus</taxon>
    </lineage>
</organism>
<proteinExistence type="predicted"/>
<evidence type="ECO:0000313" key="1">
    <source>
        <dbReference type="EMBL" id="MDN5216103.1"/>
    </source>
</evidence>
<reference evidence="1" key="1">
    <citation type="submission" date="2023-06" db="EMBL/GenBank/DDBJ databases">
        <title>Genomic of Agaribacillus aureum.</title>
        <authorList>
            <person name="Wang G."/>
        </authorList>
    </citation>
    <scope>NUCLEOTIDE SEQUENCE</scope>
    <source>
        <strain evidence="1">BMA12</strain>
    </source>
</reference>
<name>A0ABT8LE93_9BACT</name>
<sequence length="112" mass="12460">MGSKLKNAGSSDQQPFFHIALQEGFNKDEVHIEHNDKSIYQKNTVTSDLRIGLADSLEVPQLAGQNTIKFILPKKRIEQSITFQYSSTVYLAVSLVGDELRVLVSDGAFGYL</sequence>
<dbReference type="RefSeq" id="WP_346761436.1">
    <property type="nucleotide sequence ID" value="NZ_JAUJEB010000007.1"/>
</dbReference>
<dbReference type="Proteomes" id="UP001172083">
    <property type="component" value="Unassembled WGS sequence"/>
</dbReference>
<evidence type="ECO:0000313" key="2">
    <source>
        <dbReference type="Proteomes" id="UP001172083"/>
    </source>
</evidence>
<comment type="caution">
    <text evidence="1">The sequence shown here is derived from an EMBL/GenBank/DDBJ whole genome shotgun (WGS) entry which is preliminary data.</text>
</comment>
<gene>
    <name evidence="1" type="ORF">QQ020_28785</name>
</gene>